<gene>
    <name evidence="2" type="ORF">DEO72_LG1g1046</name>
    <name evidence="3" type="ORF">DEO72_LG1g1048</name>
</gene>
<keyword evidence="1" id="KW-1133">Transmembrane helix</keyword>
<dbReference type="EMBL" id="CP039345">
    <property type="protein sequence ID" value="QCD77422.1"/>
    <property type="molecule type" value="Genomic_DNA"/>
</dbReference>
<keyword evidence="1" id="KW-0472">Membrane</keyword>
<dbReference type="Proteomes" id="UP000501690">
    <property type="component" value="Linkage Group LG1"/>
</dbReference>
<proteinExistence type="predicted"/>
<dbReference type="AlphaFoldDB" id="A0A4D6KJA8"/>
<reference evidence="2 4" key="1">
    <citation type="submission" date="2019-04" db="EMBL/GenBank/DDBJ databases">
        <title>An improved genome assembly and genetic linkage map for asparagus bean, Vigna unguiculata ssp. sesquipedialis.</title>
        <authorList>
            <person name="Xia Q."/>
            <person name="Zhang R."/>
            <person name="Dong Y."/>
        </authorList>
    </citation>
    <scope>NUCLEOTIDE SEQUENCE [LARGE SCALE GENOMIC DNA]</scope>
    <source>
        <tissue evidence="2">Leaf</tissue>
    </source>
</reference>
<evidence type="ECO:0000313" key="2">
    <source>
        <dbReference type="EMBL" id="QCD77422.1"/>
    </source>
</evidence>
<evidence type="ECO:0000313" key="4">
    <source>
        <dbReference type="Proteomes" id="UP000501690"/>
    </source>
</evidence>
<keyword evidence="1" id="KW-0812">Transmembrane</keyword>
<evidence type="ECO:0000256" key="1">
    <source>
        <dbReference type="SAM" id="Phobius"/>
    </source>
</evidence>
<evidence type="ECO:0000313" key="3">
    <source>
        <dbReference type="EMBL" id="QCD77424.1"/>
    </source>
</evidence>
<name>A0A4D6KJA8_VIGUN</name>
<protein>
    <submittedName>
        <fullName evidence="2">Uncharacterized protein</fullName>
    </submittedName>
</protein>
<keyword evidence="4" id="KW-1185">Reference proteome</keyword>
<accession>A0A4D6KJA8</accession>
<dbReference type="EMBL" id="CP039345">
    <property type="protein sequence ID" value="QCD77424.1"/>
    <property type="molecule type" value="Genomic_DNA"/>
</dbReference>
<sequence>MFCLCEEISSRAKFPKSAVRLAAFRFSGSGLCVVGSVVQLLGSTSERWTRTKVGSFGFLLEWLA</sequence>
<organism evidence="2 4">
    <name type="scientific">Vigna unguiculata</name>
    <name type="common">Cowpea</name>
    <dbReference type="NCBI Taxonomy" id="3917"/>
    <lineage>
        <taxon>Eukaryota</taxon>
        <taxon>Viridiplantae</taxon>
        <taxon>Streptophyta</taxon>
        <taxon>Embryophyta</taxon>
        <taxon>Tracheophyta</taxon>
        <taxon>Spermatophyta</taxon>
        <taxon>Magnoliopsida</taxon>
        <taxon>eudicotyledons</taxon>
        <taxon>Gunneridae</taxon>
        <taxon>Pentapetalae</taxon>
        <taxon>rosids</taxon>
        <taxon>fabids</taxon>
        <taxon>Fabales</taxon>
        <taxon>Fabaceae</taxon>
        <taxon>Papilionoideae</taxon>
        <taxon>50 kb inversion clade</taxon>
        <taxon>NPAAA clade</taxon>
        <taxon>indigoferoid/millettioid clade</taxon>
        <taxon>Phaseoleae</taxon>
        <taxon>Vigna</taxon>
    </lineage>
</organism>
<feature type="transmembrane region" description="Helical" evidence="1">
    <location>
        <begin position="22"/>
        <end position="42"/>
    </location>
</feature>